<gene>
    <name evidence="4" type="ORF">ENE75_17170</name>
</gene>
<dbReference type="PROSITE" id="PS50005">
    <property type="entry name" value="TPR"/>
    <property type="match status" value="1"/>
</dbReference>
<protein>
    <submittedName>
        <fullName evidence="4">Tetratricopeptide repeat protein</fullName>
    </submittedName>
</protein>
<evidence type="ECO:0000256" key="3">
    <source>
        <dbReference type="PROSITE-ProRule" id="PRU00339"/>
    </source>
</evidence>
<evidence type="ECO:0000256" key="1">
    <source>
        <dbReference type="ARBA" id="ARBA00022737"/>
    </source>
</evidence>
<accession>A0A437JSK8</accession>
<evidence type="ECO:0000256" key="2">
    <source>
        <dbReference type="ARBA" id="ARBA00022803"/>
    </source>
</evidence>
<dbReference type="PANTHER" id="PTHR45586">
    <property type="entry name" value="TPR REPEAT-CONTAINING PROTEIN PA4667"/>
    <property type="match status" value="1"/>
</dbReference>
<dbReference type="RefSeq" id="WP_128199559.1">
    <property type="nucleotide sequence ID" value="NZ_SACT01000006.1"/>
</dbReference>
<dbReference type="SMART" id="SM00028">
    <property type="entry name" value="TPR"/>
    <property type="match status" value="5"/>
</dbReference>
<dbReference type="PANTHER" id="PTHR45586:SF1">
    <property type="entry name" value="LIPOPOLYSACCHARIDE ASSEMBLY PROTEIN B"/>
    <property type="match status" value="1"/>
</dbReference>
<dbReference type="Pfam" id="PF14559">
    <property type="entry name" value="TPR_19"/>
    <property type="match status" value="2"/>
</dbReference>
<proteinExistence type="predicted"/>
<evidence type="ECO:0000313" key="4">
    <source>
        <dbReference type="EMBL" id="RVT50049.1"/>
    </source>
</evidence>
<dbReference type="Proteomes" id="UP000288178">
    <property type="component" value="Unassembled WGS sequence"/>
</dbReference>
<feature type="repeat" description="TPR" evidence="3">
    <location>
        <begin position="289"/>
        <end position="322"/>
    </location>
</feature>
<reference evidence="4 5" key="1">
    <citation type="submission" date="2019-01" db="EMBL/GenBank/DDBJ databases">
        <authorList>
            <person name="Chen W.-M."/>
        </authorList>
    </citation>
    <scope>NUCLEOTIDE SEQUENCE [LARGE SCALE GENOMIC DNA]</scope>
    <source>
        <strain evidence="4 5">ICH-3</strain>
    </source>
</reference>
<keyword evidence="5" id="KW-1185">Reference proteome</keyword>
<dbReference type="InterPro" id="IPR051012">
    <property type="entry name" value="CellSynth/LPSAsmb/PSIAsmb"/>
</dbReference>
<dbReference type="InterPro" id="IPR019734">
    <property type="entry name" value="TPR_rpt"/>
</dbReference>
<evidence type="ECO:0000313" key="5">
    <source>
        <dbReference type="Proteomes" id="UP000288178"/>
    </source>
</evidence>
<dbReference type="SUPFAM" id="SSF48452">
    <property type="entry name" value="TPR-like"/>
    <property type="match status" value="1"/>
</dbReference>
<keyword evidence="1" id="KW-0677">Repeat</keyword>
<comment type="caution">
    <text evidence="4">The sequence shown here is derived from an EMBL/GenBank/DDBJ whole genome shotgun (WGS) entry which is preliminary data.</text>
</comment>
<name>A0A437JSK8_9BURK</name>
<dbReference type="Gene3D" id="1.25.40.10">
    <property type="entry name" value="Tetratricopeptide repeat domain"/>
    <property type="match status" value="1"/>
</dbReference>
<dbReference type="OrthoDB" id="5801251at2"/>
<keyword evidence="2 3" id="KW-0802">TPR repeat</keyword>
<dbReference type="InterPro" id="IPR011990">
    <property type="entry name" value="TPR-like_helical_dom_sf"/>
</dbReference>
<dbReference type="AlphaFoldDB" id="A0A437JSK8"/>
<sequence>MACAGLVGCGSVPLPPPSPDLIAAPLFAPVDVDTDPAQAIAPSPAMRSFLEREMQPLIRVHGPSRAMALALSRLPAMRLEYDASFTRTAAEAFDARAGNCLSLTLMTGALARAMGLSVTYQQVDGGSAWSRSGGLLAYSGHVNVVIGDASLFGTGARWAQRLVVDFLPAEDVAGHRTTPISEATVLGMFLNNRAAEALAAGRIDEAHAWVRSALGTAPGFVPAWNTLALLLEHRGRADLAQRVLAHAAATEPGNTRVLANLAAVLTATGRDDEAAAWRERLRALEPQVPFAWFDRGREAAAAGNWQAAYAAFQRELDRDPDQHEVHAWAARAAEQLGQTATARRHLERARETGPSPTIQALYAAKLDRLNAPLRH</sequence>
<organism evidence="4 5">
    <name type="scientific">Rubrivivax albus</name>
    <dbReference type="NCBI Taxonomy" id="2499835"/>
    <lineage>
        <taxon>Bacteria</taxon>
        <taxon>Pseudomonadati</taxon>
        <taxon>Pseudomonadota</taxon>
        <taxon>Betaproteobacteria</taxon>
        <taxon>Burkholderiales</taxon>
        <taxon>Sphaerotilaceae</taxon>
        <taxon>Rubrivivax</taxon>
    </lineage>
</organism>
<dbReference type="EMBL" id="SACT01000006">
    <property type="protein sequence ID" value="RVT50049.1"/>
    <property type="molecule type" value="Genomic_DNA"/>
</dbReference>